<dbReference type="InterPro" id="IPR044993">
    <property type="entry name" value="BXL"/>
</dbReference>
<dbReference type="InterPro" id="IPR013783">
    <property type="entry name" value="Ig-like_fold"/>
</dbReference>
<dbReference type="EMBL" id="JAOYOD010000001">
    <property type="protein sequence ID" value="MCV9387065.1"/>
    <property type="molecule type" value="Genomic_DNA"/>
</dbReference>
<evidence type="ECO:0000313" key="6">
    <source>
        <dbReference type="Proteomes" id="UP001300692"/>
    </source>
</evidence>
<feature type="domain" description="Fibronectin type III-like" evidence="4">
    <location>
        <begin position="637"/>
        <end position="706"/>
    </location>
</feature>
<dbReference type="InterPro" id="IPR001764">
    <property type="entry name" value="Glyco_hydro_3_N"/>
</dbReference>
<keyword evidence="6" id="KW-1185">Reference proteome</keyword>
<dbReference type="SMART" id="SM01217">
    <property type="entry name" value="Fn3_like"/>
    <property type="match status" value="1"/>
</dbReference>
<dbReference type="Pfam" id="PF01915">
    <property type="entry name" value="Glyco_hydro_3_C"/>
    <property type="match status" value="1"/>
</dbReference>
<evidence type="ECO:0000256" key="2">
    <source>
        <dbReference type="ARBA" id="ARBA00022729"/>
    </source>
</evidence>
<comment type="caution">
    <text evidence="5">The sequence shown here is derived from an EMBL/GenBank/DDBJ whole genome shotgun (WGS) entry which is preliminary data.</text>
</comment>
<dbReference type="PANTHER" id="PTHR42721:SF3">
    <property type="entry name" value="BETA-D-XYLOSIDASE 5-RELATED"/>
    <property type="match status" value="1"/>
</dbReference>
<gene>
    <name evidence="5" type="ORF">N7U62_10350</name>
</gene>
<organism evidence="5 6">
    <name type="scientific">Reichenbachiella ulvae</name>
    <dbReference type="NCBI Taxonomy" id="2980104"/>
    <lineage>
        <taxon>Bacteria</taxon>
        <taxon>Pseudomonadati</taxon>
        <taxon>Bacteroidota</taxon>
        <taxon>Cytophagia</taxon>
        <taxon>Cytophagales</taxon>
        <taxon>Reichenbachiellaceae</taxon>
        <taxon>Reichenbachiella</taxon>
    </lineage>
</organism>
<keyword evidence="2" id="KW-0732">Signal</keyword>
<dbReference type="Pfam" id="PF14310">
    <property type="entry name" value="Fn3-like"/>
    <property type="match status" value="1"/>
</dbReference>
<evidence type="ECO:0000313" key="5">
    <source>
        <dbReference type="EMBL" id="MCV9387065.1"/>
    </source>
</evidence>
<dbReference type="Gene3D" id="3.20.20.300">
    <property type="entry name" value="Glycoside hydrolase, family 3, N-terminal domain"/>
    <property type="match status" value="1"/>
</dbReference>
<keyword evidence="3 5" id="KW-0378">Hydrolase</keyword>
<dbReference type="SUPFAM" id="SSF52279">
    <property type="entry name" value="Beta-D-glucan exohydrolase, C-terminal domain"/>
    <property type="match status" value="1"/>
</dbReference>
<dbReference type="Pfam" id="PF00933">
    <property type="entry name" value="Glyco_hydro_3"/>
    <property type="match status" value="1"/>
</dbReference>
<sequence length="727" mass="79396">MKTKYLLTIAVTLCAWTQGLSQNYPFRNPELSLDERIDDLIGRLTLDEKAAQMLNSTPAIDRLDIPPYDYWNEALHGVGRSGNATVFPQAIGLGATFDDDLALRVSSAISDEARAMFNASQAAGNYMRYSGLTFWTPNINIFRDPRWGRGQETYGEDPYLTGKLGAAFVRGLQGDDPNYLKTAACAKHFAVHSGPEKLRHEFNAIASDKDVHETYLPAFEALVDAGVESVMCAYNSTNGEPCCANNYLIDEILRGKWNYQGHIVSDCWAIKDFYATPGHGASESKTEAAALALTSGVDLNCGDTYEVLADAVREGLVSEQMVDERLHKLLETRFKLGLFDPVDANPYNSISPEVVGSQKHRELAYEVALKSAVLLKNDNVLPLKNNLNRYYVVGPNAASIDALLGNYFGMNPNLVTVLEGIASRIEMGSQIQYSPGTTLDAPNKNPIDWSSPEAANSDVTIMVMGLTRHLEGEEGESISSPHFGDRLDYNIPANQIDYLKKIKSHGKPVVAVVTGGSPMNLQEVHEIADAVLLIWYPGQEGGNAAADIIFGNASPSGKLPITFPKSLDQLPAYEDYTMEGRTYKYMTEEPMYPFGFGLTYTDINFSNLELSKKSIKKGQTITASCTITNSGSVDTEEVVQLYITDEKASVRTPLFSLEGTQRVALKAGESKTISFEIDSEMLELINLKGQSVLEKGSFKVSIASSLPSDRAADLGAAAPVSAQLNLK</sequence>
<dbReference type="Proteomes" id="UP001300692">
    <property type="component" value="Unassembled WGS sequence"/>
</dbReference>
<dbReference type="InterPro" id="IPR017853">
    <property type="entry name" value="GH"/>
</dbReference>
<dbReference type="SUPFAM" id="SSF51445">
    <property type="entry name" value="(Trans)glycosidases"/>
    <property type="match status" value="1"/>
</dbReference>
<protein>
    <submittedName>
        <fullName evidence="5">Glycoside hydrolase family 3 C-terminal domain-containing protein</fullName>
    </submittedName>
</protein>
<dbReference type="GO" id="GO:0016787">
    <property type="term" value="F:hydrolase activity"/>
    <property type="evidence" value="ECO:0007669"/>
    <property type="project" value="UniProtKB-KW"/>
</dbReference>
<dbReference type="RefSeq" id="WP_264137892.1">
    <property type="nucleotide sequence ID" value="NZ_JAOYOD010000001.1"/>
</dbReference>
<name>A0ABT3CTN6_9BACT</name>
<dbReference type="InterPro" id="IPR026891">
    <property type="entry name" value="Fn3-like"/>
</dbReference>
<reference evidence="5 6" key="1">
    <citation type="submission" date="2022-10" db="EMBL/GenBank/DDBJ databases">
        <title>Comparative genomics and taxonomic characterization of three novel marine species of genus Reichenbachiella exhibiting antioxidant and polysaccharide degradation activities.</title>
        <authorList>
            <person name="Muhammad N."/>
            <person name="Lee Y.-J."/>
            <person name="Ko J."/>
            <person name="Kim S.-G."/>
        </authorList>
    </citation>
    <scope>NUCLEOTIDE SEQUENCE [LARGE SCALE GENOMIC DNA]</scope>
    <source>
        <strain evidence="5 6">ABR2-5</strain>
    </source>
</reference>
<dbReference type="InterPro" id="IPR002772">
    <property type="entry name" value="Glyco_hydro_3_C"/>
</dbReference>
<evidence type="ECO:0000256" key="3">
    <source>
        <dbReference type="ARBA" id="ARBA00022801"/>
    </source>
</evidence>
<evidence type="ECO:0000256" key="1">
    <source>
        <dbReference type="ARBA" id="ARBA00005336"/>
    </source>
</evidence>
<dbReference type="InterPro" id="IPR036962">
    <property type="entry name" value="Glyco_hydro_3_N_sf"/>
</dbReference>
<dbReference type="PRINTS" id="PR00133">
    <property type="entry name" value="GLHYDRLASE3"/>
</dbReference>
<dbReference type="Gene3D" id="2.60.40.10">
    <property type="entry name" value="Immunoglobulins"/>
    <property type="match status" value="1"/>
</dbReference>
<accession>A0ABT3CTN6</accession>
<evidence type="ECO:0000259" key="4">
    <source>
        <dbReference type="SMART" id="SM01217"/>
    </source>
</evidence>
<dbReference type="PANTHER" id="PTHR42721">
    <property type="entry name" value="SUGAR HYDROLASE-RELATED"/>
    <property type="match status" value="1"/>
</dbReference>
<dbReference type="Gene3D" id="3.40.50.1700">
    <property type="entry name" value="Glycoside hydrolase family 3 C-terminal domain"/>
    <property type="match status" value="1"/>
</dbReference>
<dbReference type="InterPro" id="IPR036881">
    <property type="entry name" value="Glyco_hydro_3_C_sf"/>
</dbReference>
<comment type="similarity">
    <text evidence="1">Belongs to the glycosyl hydrolase 3 family.</text>
</comment>
<proteinExistence type="inferred from homology"/>